<reference evidence="2" key="2">
    <citation type="journal article" date="2015" name="Fish Shellfish Immunol.">
        <title>Early steps in the European eel (Anguilla anguilla)-Vibrio vulnificus interaction in the gills: Role of the RtxA13 toxin.</title>
        <authorList>
            <person name="Callol A."/>
            <person name="Pajuelo D."/>
            <person name="Ebbesson L."/>
            <person name="Teles M."/>
            <person name="MacKenzie S."/>
            <person name="Amaro C."/>
        </authorList>
    </citation>
    <scope>NUCLEOTIDE SEQUENCE</scope>
</reference>
<sequence length="57" mass="6307">MPSMEKNLSETFLTSIIGSLRGLPLRRTGGQNSCTNKMSDTQTHTHRSSPDPIFLCI</sequence>
<dbReference type="AlphaFoldDB" id="A0A0E9TR37"/>
<evidence type="ECO:0000313" key="2">
    <source>
        <dbReference type="EMBL" id="JAH56031.1"/>
    </source>
</evidence>
<evidence type="ECO:0000256" key="1">
    <source>
        <dbReference type="SAM" id="MobiDB-lite"/>
    </source>
</evidence>
<feature type="compositionally biased region" description="Polar residues" evidence="1">
    <location>
        <begin position="29"/>
        <end position="42"/>
    </location>
</feature>
<feature type="region of interest" description="Disordered" evidence="1">
    <location>
        <begin position="24"/>
        <end position="57"/>
    </location>
</feature>
<reference evidence="2" key="1">
    <citation type="submission" date="2014-11" db="EMBL/GenBank/DDBJ databases">
        <authorList>
            <person name="Amaro Gonzalez C."/>
        </authorList>
    </citation>
    <scope>NUCLEOTIDE SEQUENCE</scope>
</reference>
<proteinExistence type="predicted"/>
<dbReference type="EMBL" id="GBXM01052546">
    <property type="protein sequence ID" value="JAH56031.1"/>
    <property type="molecule type" value="Transcribed_RNA"/>
</dbReference>
<organism evidence="2">
    <name type="scientific">Anguilla anguilla</name>
    <name type="common">European freshwater eel</name>
    <name type="synonym">Muraena anguilla</name>
    <dbReference type="NCBI Taxonomy" id="7936"/>
    <lineage>
        <taxon>Eukaryota</taxon>
        <taxon>Metazoa</taxon>
        <taxon>Chordata</taxon>
        <taxon>Craniata</taxon>
        <taxon>Vertebrata</taxon>
        <taxon>Euteleostomi</taxon>
        <taxon>Actinopterygii</taxon>
        <taxon>Neopterygii</taxon>
        <taxon>Teleostei</taxon>
        <taxon>Anguilliformes</taxon>
        <taxon>Anguillidae</taxon>
        <taxon>Anguilla</taxon>
    </lineage>
</organism>
<protein>
    <submittedName>
        <fullName evidence="2">Uncharacterized protein</fullName>
    </submittedName>
</protein>
<accession>A0A0E9TR37</accession>
<name>A0A0E9TR37_ANGAN</name>